<comment type="caution">
    <text evidence="1">The sequence shown here is derived from an EMBL/GenBank/DDBJ whole genome shotgun (WGS) entry which is preliminary data.</text>
</comment>
<gene>
    <name evidence="1" type="ORF">DPEC_G00082560</name>
</gene>
<keyword evidence="2" id="KW-1185">Reference proteome</keyword>
<reference evidence="1" key="1">
    <citation type="submission" date="2021-05" db="EMBL/GenBank/DDBJ databases">
        <authorList>
            <person name="Pan Q."/>
            <person name="Jouanno E."/>
            <person name="Zahm M."/>
            <person name="Klopp C."/>
            <person name="Cabau C."/>
            <person name="Louis A."/>
            <person name="Berthelot C."/>
            <person name="Parey E."/>
            <person name="Roest Crollius H."/>
            <person name="Montfort J."/>
            <person name="Robinson-Rechavi M."/>
            <person name="Bouchez O."/>
            <person name="Lampietro C."/>
            <person name="Lopez Roques C."/>
            <person name="Donnadieu C."/>
            <person name="Postlethwait J."/>
            <person name="Bobe J."/>
            <person name="Dillon D."/>
            <person name="Chandos A."/>
            <person name="von Hippel F."/>
            <person name="Guiguen Y."/>
        </authorList>
    </citation>
    <scope>NUCLEOTIDE SEQUENCE</scope>
    <source>
        <strain evidence="1">YG-Jan2019</strain>
    </source>
</reference>
<evidence type="ECO:0000313" key="1">
    <source>
        <dbReference type="EMBL" id="KAJ8008836.1"/>
    </source>
</evidence>
<proteinExistence type="predicted"/>
<name>A0ACC2GYU0_DALPE</name>
<organism evidence="1 2">
    <name type="scientific">Dallia pectoralis</name>
    <name type="common">Alaska blackfish</name>
    <dbReference type="NCBI Taxonomy" id="75939"/>
    <lineage>
        <taxon>Eukaryota</taxon>
        <taxon>Metazoa</taxon>
        <taxon>Chordata</taxon>
        <taxon>Craniata</taxon>
        <taxon>Vertebrata</taxon>
        <taxon>Euteleostomi</taxon>
        <taxon>Actinopterygii</taxon>
        <taxon>Neopterygii</taxon>
        <taxon>Teleostei</taxon>
        <taxon>Protacanthopterygii</taxon>
        <taxon>Esociformes</taxon>
        <taxon>Umbridae</taxon>
        <taxon>Dallia</taxon>
    </lineage>
</organism>
<protein>
    <submittedName>
        <fullName evidence="1">Uncharacterized protein</fullName>
    </submittedName>
</protein>
<evidence type="ECO:0000313" key="2">
    <source>
        <dbReference type="Proteomes" id="UP001157502"/>
    </source>
</evidence>
<accession>A0ACC2GYU0</accession>
<dbReference type="Proteomes" id="UP001157502">
    <property type="component" value="Chromosome 7"/>
</dbReference>
<dbReference type="EMBL" id="CM055734">
    <property type="protein sequence ID" value="KAJ8008836.1"/>
    <property type="molecule type" value="Genomic_DNA"/>
</dbReference>
<sequence>MASQRFGCRRLFPLSSGSERGGWGGGFVGDVIWGHDLFGAGTTSDRLTNRITDGIERLTVAWFHYGGVDQGSITTAGTTQQVLNYSVILHHKSSDMESKMKSSVLHRGPDPARPHSISDAAEDLPGFPGEE</sequence>